<dbReference type="RefSeq" id="WP_271633801.1">
    <property type="nucleotide sequence ID" value="NZ_CP094970.1"/>
</dbReference>
<dbReference type="AlphaFoldDB" id="A0AA46YL00"/>
<dbReference type="KEGG" id="sgrg:L0C25_21345"/>
<keyword evidence="2" id="KW-1185">Reference proteome</keyword>
<gene>
    <name evidence="1" type="ORF">L0C25_21345</name>
</gene>
<proteinExistence type="predicted"/>
<organism evidence="1 2">
    <name type="scientific">Solicola gregarius</name>
    <dbReference type="NCBI Taxonomy" id="2908642"/>
    <lineage>
        <taxon>Bacteria</taxon>
        <taxon>Bacillati</taxon>
        <taxon>Actinomycetota</taxon>
        <taxon>Actinomycetes</taxon>
        <taxon>Propionibacteriales</taxon>
        <taxon>Nocardioidaceae</taxon>
        <taxon>Solicola</taxon>
    </lineage>
</organism>
<evidence type="ECO:0000313" key="2">
    <source>
        <dbReference type="Proteomes" id="UP001164390"/>
    </source>
</evidence>
<protein>
    <submittedName>
        <fullName evidence="1">Uncharacterized protein</fullName>
    </submittedName>
</protein>
<reference evidence="1" key="1">
    <citation type="submission" date="2022-01" db="EMBL/GenBank/DDBJ databases">
        <title>Nocardioidaceae gen. sp. A5X3R13.</title>
        <authorList>
            <person name="Lopez Marin M.A."/>
            <person name="Uhlik O."/>
        </authorList>
    </citation>
    <scope>NUCLEOTIDE SEQUENCE</scope>
    <source>
        <strain evidence="1">A5X3R13</strain>
    </source>
</reference>
<dbReference type="Proteomes" id="UP001164390">
    <property type="component" value="Chromosome"/>
</dbReference>
<sequence length="57" mass="6259">MPTPLLLRLRRRAYALTTPRQAGLQLTEHERAAQPEAGLLFRARPGFVGLPASAYAS</sequence>
<accession>A0AA46YL00</accession>
<name>A0AA46YL00_9ACTN</name>
<evidence type="ECO:0000313" key="1">
    <source>
        <dbReference type="EMBL" id="UYM05036.1"/>
    </source>
</evidence>
<dbReference type="EMBL" id="CP094970">
    <property type="protein sequence ID" value="UYM05036.1"/>
    <property type="molecule type" value="Genomic_DNA"/>
</dbReference>